<sequence length="1756" mass="198943">MAEDSLRIGGLSSGLAVILNSGDGKENPSKPRLVSYSDEFGQQSVERALEYVFGLPNKSLGPLNGPVDSSLVRSIIKNYLYSDSDSLVSNRDGVCISDNGSGPGVIGLEKFSICGEIRIVKPPLLLESLAVFSSARANAYVWKGKWMYEVILETSGIQQLGWATISCPFTDHKGVGDADDSYAFDGRRVRKWNKEAEPYGQPWVAGDVIGCCIDLAHDEISFYRNGVSLGVAFFGIRKMGPGFGYHPAVSLSQGERCELNFGARPFKYPIDGYHPLQASPSSSSFVKQLLDCLSRLLDMQSVDRAEHSSVERLRRLKRFVSLEDLFYPVSHGICEEFFSVVEADCQGAEYIGWGPLLLFFMGVFGVRAPHDWLSLDRVLDVFLEFQGSHVMFEHIINALSCACKTASLVLTECPYSGSYSYLALVCHLLRREQLMVLWWKSSDFGFLFEGFLSRKSPNRQDLQCMIPSVWWAGSCEDVSTESSMLLATTALSDAVSKIEEKHRDLCLLVIQFIPPLSPPQFPGSVFRTFVQNLLLKYRGADRNMPPPGILSNSVLVSLYTVILHFLSEGFGMGNICGWLKSCDSSGHDIGFLHRGGCQSFPISLFLKNDTHRAELSRLGGSFSHLSKSHPMHDQEAEVIRWEEGCMDDEETRVTHLTKQKPCCCSCYDMEFTKCSKYPIRTTTKSSRHHCSAIPERSAQVAAECSTGSLNEEISDKPSSSDQSESEFGYRPVQHMRTVPRDSDLASTSLREEELLDALLLLYHIGLAPNFKQASYYMSHQSQSISLLEETDKQIRERACKEQLKRLKETRNNYREEVIDCVRHCAWYRVSLFSRWKQRGMYATCMWVVQLLLVLSKLDSVFIYIPEFYLEALVDCFHVLRKSDPPFVPPAIFIKQGLTSFVTFVITHFNDPRISSADLRDLLLQSISVLVQYREYLAAFESNEVAKQRMPKALLSAFDNRSWIPVTNILLRLCKGSGFGSSKHGESSSSSIIFQGLLREACISDEELFSAFLNRLFNTLSWTMTEFSVSIREMQEKYQVLEFQQRKCCVIFDLSCNLARLLEFCTHEIPQAFLSGPDTNLRRLTELIVFILNYITSASDVEFFDLSLRRHGQSLEKVNRGMILAPLVGIIVNLLDASTDSKFKEHNDIVGVFANMDCPETMHYGLQYMLEYNWATSFRGEAYVPKLCQLENFLALLISRTDSKKIEGLECGENDADDGMCCICYALEADAQFIPCSHRSCYVCITRHLLNSLSYQQLQTTKAKNKMPLILSPYSLQLSTFPSPFKHNSSPTNTSFLTQPCNLPTRPITRISCATRPRRKTGSSKPEDAEAKELVRVLMRSFGDKEPLVKTLSRYVRVVRCEHCFLLFEELGKTDKWLQCLEVFRWMQKQRWYIADNGVYSKLITVMGKKGRTRMAMWLFSEMRNSGCRPDSSVYNALITAHLHSRDKAKALDKALGYFNKMKGIERCKPNVVTYNILLRAFAQARNVDQVNALFKDLAESCIAPDIYTFNGVMDAYGKNGMIREMESVLSRMKSNQCKPDIITFNVLIDSYGKKQEFDKMEQVFKSLLRSKEKPTLPTFNSMIINYGKARLKERAENIFKKMTDMKYTPSFITYESLIMMYGFCDCVSRAREIFDEIVDSGKEMKVSTLNVMLEVYCRNGLPMEADRLFDKANNIGVIPDSSTYKLLYKAFTKADMKDLVQKLVKEMEKDGIVPNKRFFLEALEAFGSLPASPDSVRATRSGRPETYAKTEVKVIN</sequence>
<dbReference type="Gene3D" id="1.25.40.10">
    <property type="entry name" value="Tetratricopeptide repeat domain"/>
    <property type="match status" value="3"/>
</dbReference>
<dbReference type="InterPro" id="IPR011990">
    <property type="entry name" value="TPR-like_helical_dom_sf"/>
</dbReference>
<comment type="caution">
    <text evidence="12">The sequence shown here is derived from an EMBL/GenBank/DDBJ whole genome shotgun (WGS) entry which is preliminary data.</text>
</comment>
<evidence type="ECO:0000256" key="2">
    <source>
        <dbReference type="ARBA" id="ARBA00012483"/>
    </source>
</evidence>
<proteinExistence type="predicted"/>
<organism evidence="12 13">
    <name type="scientific">Gossypium stocksii</name>
    <dbReference type="NCBI Taxonomy" id="47602"/>
    <lineage>
        <taxon>Eukaryota</taxon>
        <taxon>Viridiplantae</taxon>
        <taxon>Streptophyta</taxon>
        <taxon>Embryophyta</taxon>
        <taxon>Tracheophyta</taxon>
        <taxon>Spermatophyta</taxon>
        <taxon>Magnoliopsida</taxon>
        <taxon>eudicotyledons</taxon>
        <taxon>Gunneridae</taxon>
        <taxon>Pentapetalae</taxon>
        <taxon>rosids</taxon>
        <taxon>malvids</taxon>
        <taxon>Malvales</taxon>
        <taxon>Malvaceae</taxon>
        <taxon>Malvoideae</taxon>
        <taxon>Gossypium</taxon>
    </lineage>
</organism>
<dbReference type="Pfam" id="PF25576">
    <property type="entry name" value="TPR_RNF123"/>
    <property type="match status" value="1"/>
</dbReference>
<gene>
    <name evidence="12" type="ORF">J1N35_038414</name>
</gene>
<dbReference type="InterPro" id="IPR035773">
    <property type="entry name" value="SPRY_RNF123"/>
</dbReference>
<dbReference type="Proteomes" id="UP000828251">
    <property type="component" value="Unassembled WGS sequence"/>
</dbReference>
<dbReference type="InterPro" id="IPR043136">
    <property type="entry name" value="B30.2/SPRY_sf"/>
</dbReference>
<dbReference type="NCBIfam" id="TIGR00756">
    <property type="entry name" value="PPR"/>
    <property type="match status" value="4"/>
</dbReference>
<feature type="repeat" description="PPR" evidence="9">
    <location>
        <begin position="1680"/>
        <end position="1714"/>
    </location>
</feature>
<keyword evidence="4" id="KW-0479">Metal-binding</keyword>
<reference evidence="12 13" key="1">
    <citation type="journal article" date="2021" name="Plant Biotechnol. J.">
        <title>Multi-omics assisted identification of the key and species-specific regulatory components of drought-tolerant mechanisms in Gossypium stocksii.</title>
        <authorList>
            <person name="Yu D."/>
            <person name="Ke L."/>
            <person name="Zhang D."/>
            <person name="Wu Y."/>
            <person name="Sun Y."/>
            <person name="Mei J."/>
            <person name="Sun J."/>
            <person name="Sun Y."/>
        </authorList>
    </citation>
    <scope>NUCLEOTIDE SEQUENCE [LARGE SCALE GENOMIC DNA]</scope>
    <source>
        <strain evidence="13">cv. E1</strain>
        <tissue evidence="12">Leaf</tissue>
    </source>
</reference>
<dbReference type="Gene3D" id="3.30.40.10">
    <property type="entry name" value="Zinc/RING finger domain, C3HC4 (zinc finger)"/>
    <property type="match status" value="1"/>
</dbReference>
<evidence type="ECO:0000256" key="6">
    <source>
        <dbReference type="ARBA" id="ARBA00022771"/>
    </source>
</evidence>
<dbReference type="InterPro" id="IPR013320">
    <property type="entry name" value="ConA-like_dom_sf"/>
</dbReference>
<evidence type="ECO:0000256" key="4">
    <source>
        <dbReference type="ARBA" id="ARBA00022723"/>
    </source>
</evidence>
<dbReference type="InterPro" id="IPR019474">
    <property type="entry name" value="Ub_conjug_fac_E4_core"/>
</dbReference>
<dbReference type="GO" id="GO:0000151">
    <property type="term" value="C:ubiquitin ligase complex"/>
    <property type="evidence" value="ECO:0007669"/>
    <property type="project" value="InterPro"/>
</dbReference>
<feature type="repeat" description="PPR" evidence="9">
    <location>
        <begin position="1645"/>
        <end position="1679"/>
    </location>
</feature>
<dbReference type="PROSITE" id="PS50188">
    <property type="entry name" value="B302_SPRY"/>
    <property type="match status" value="1"/>
</dbReference>
<dbReference type="Pfam" id="PF19322">
    <property type="entry name" value="RKP_N"/>
    <property type="match status" value="1"/>
</dbReference>
<dbReference type="InterPro" id="IPR002885">
    <property type="entry name" value="PPR_rpt"/>
</dbReference>
<dbReference type="GO" id="GO:0034450">
    <property type="term" value="F:ubiquitin-ubiquitin ligase activity"/>
    <property type="evidence" value="ECO:0007669"/>
    <property type="project" value="InterPro"/>
</dbReference>
<feature type="repeat" description="PPR" evidence="9">
    <location>
        <begin position="1575"/>
        <end position="1609"/>
    </location>
</feature>
<keyword evidence="13" id="KW-1185">Reference proteome</keyword>
<evidence type="ECO:0000256" key="3">
    <source>
        <dbReference type="ARBA" id="ARBA00022679"/>
    </source>
</evidence>
<comment type="catalytic activity">
    <reaction evidence="1">
        <text>S-ubiquitinyl-[E2 ubiquitin-conjugating enzyme]-L-cysteine + [acceptor protein]-L-lysine = [E2 ubiquitin-conjugating enzyme]-L-cysteine + N(6)-ubiquitinyl-[acceptor protein]-L-lysine.</text>
        <dbReference type="EC" id="2.3.2.27"/>
    </reaction>
</comment>
<dbReference type="InterPro" id="IPR045737">
    <property type="entry name" value="RKP_N"/>
</dbReference>
<evidence type="ECO:0000313" key="12">
    <source>
        <dbReference type="EMBL" id="KAH1047630.1"/>
    </source>
</evidence>
<evidence type="ECO:0000256" key="8">
    <source>
        <dbReference type="ARBA" id="ARBA00022833"/>
    </source>
</evidence>
<dbReference type="EC" id="2.3.2.27" evidence="2"/>
<dbReference type="OrthoDB" id="258495at2759"/>
<dbReference type="Pfam" id="PF01535">
    <property type="entry name" value="PPR"/>
    <property type="match status" value="2"/>
</dbReference>
<dbReference type="EMBL" id="JAIQCV010000011">
    <property type="protein sequence ID" value="KAH1047630.1"/>
    <property type="molecule type" value="Genomic_DNA"/>
</dbReference>
<evidence type="ECO:0000256" key="10">
    <source>
        <dbReference type="SAM" id="MobiDB-lite"/>
    </source>
</evidence>
<dbReference type="SMART" id="SM00449">
    <property type="entry name" value="SPRY"/>
    <property type="match status" value="1"/>
</dbReference>
<keyword evidence="8" id="KW-0862">Zinc</keyword>
<evidence type="ECO:0000256" key="1">
    <source>
        <dbReference type="ARBA" id="ARBA00000900"/>
    </source>
</evidence>
<dbReference type="Pfam" id="PF13812">
    <property type="entry name" value="PPR_3"/>
    <property type="match status" value="1"/>
</dbReference>
<dbReference type="SUPFAM" id="SSF49899">
    <property type="entry name" value="Concanavalin A-like lectins/glucanases"/>
    <property type="match status" value="1"/>
</dbReference>
<feature type="repeat" description="PPR" evidence="9">
    <location>
        <begin position="1505"/>
        <end position="1539"/>
    </location>
</feature>
<dbReference type="Pfam" id="PF13041">
    <property type="entry name" value="PPR_2"/>
    <property type="match status" value="2"/>
</dbReference>
<evidence type="ECO:0000256" key="7">
    <source>
        <dbReference type="ARBA" id="ARBA00022786"/>
    </source>
</evidence>
<evidence type="ECO:0000313" key="13">
    <source>
        <dbReference type="Proteomes" id="UP000828251"/>
    </source>
</evidence>
<feature type="compositionally biased region" description="Low complexity" evidence="10">
    <location>
        <begin position="716"/>
        <end position="726"/>
    </location>
</feature>
<dbReference type="InterPro" id="IPR003877">
    <property type="entry name" value="SPRY_dom"/>
</dbReference>
<dbReference type="PROSITE" id="PS51375">
    <property type="entry name" value="PPR"/>
    <property type="match status" value="7"/>
</dbReference>
<keyword evidence="3" id="KW-0808">Transferase</keyword>
<feature type="repeat" description="PPR" evidence="9">
    <location>
        <begin position="1395"/>
        <end position="1429"/>
    </location>
</feature>
<accession>A0A9D3ZMV3</accession>
<dbReference type="PANTHER" id="PTHR13363:SF5">
    <property type="entry name" value="E3 UBIQUITIN-PROTEIN LIGASE RNF123"/>
    <property type="match status" value="1"/>
</dbReference>
<dbReference type="InterPro" id="IPR001870">
    <property type="entry name" value="B30.2/SPRY"/>
</dbReference>
<keyword evidence="5" id="KW-0677">Repeat</keyword>
<dbReference type="InterPro" id="IPR057987">
    <property type="entry name" value="TPR_RNF123/RKP"/>
</dbReference>
<evidence type="ECO:0000259" key="11">
    <source>
        <dbReference type="PROSITE" id="PS50188"/>
    </source>
</evidence>
<dbReference type="GO" id="GO:0005737">
    <property type="term" value="C:cytoplasm"/>
    <property type="evidence" value="ECO:0007669"/>
    <property type="project" value="TreeGrafter"/>
</dbReference>
<dbReference type="GO" id="GO:0006511">
    <property type="term" value="P:ubiquitin-dependent protein catabolic process"/>
    <property type="evidence" value="ECO:0007669"/>
    <property type="project" value="InterPro"/>
</dbReference>
<keyword evidence="6" id="KW-0863">Zinc-finger</keyword>
<protein>
    <recommendedName>
        <fullName evidence="2">RING-type E3 ubiquitin transferase</fullName>
        <ecNumber evidence="2">2.3.2.27</ecNumber>
    </recommendedName>
</protein>
<feature type="region of interest" description="Disordered" evidence="10">
    <location>
        <begin position="704"/>
        <end position="730"/>
    </location>
</feature>
<dbReference type="Gene3D" id="2.60.120.920">
    <property type="match status" value="1"/>
</dbReference>
<dbReference type="FunFam" id="2.60.120.920:FF:000053">
    <property type="entry name" value="E3 ubiquitin-protein ligase RKP"/>
    <property type="match status" value="1"/>
</dbReference>
<evidence type="ECO:0000256" key="9">
    <source>
        <dbReference type="PROSITE-ProRule" id="PRU00708"/>
    </source>
</evidence>
<dbReference type="PANTHER" id="PTHR13363">
    <property type="entry name" value="RING FINGER AND SRY DOMAIN-CONTAINING"/>
    <property type="match status" value="1"/>
</dbReference>
<feature type="domain" description="B30.2/SPRY" evidence="11">
    <location>
        <begin position="55"/>
        <end position="266"/>
    </location>
</feature>
<dbReference type="GO" id="GO:0016567">
    <property type="term" value="P:protein ubiquitination"/>
    <property type="evidence" value="ECO:0007669"/>
    <property type="project" value="InterPro"/>
</dbReference>
<feature type="repeat" description="PPR" evidence="9">
    <location>
        <begin position="1470"/>
        <end position="1504"/>
    </location>
</feature>
<name>A0A9D3ZMV3_9ROSI</name>
<dbReference type="InterPro" id="IPR013083">
    <property type="entry name" value="Znf_RING/FYVE/PHD"/>
</dbReference>
<dbReference type="GO" id="GO:0008270">
    <property type="term" value="F:zinc ion binding"/>
    <property type="evidence" value="ECO:0007669"/>
    <property type="project" value="UniProtKB-KW"/>
</dbReference>
<feature type="repeat" description="PPR" evidence="9">
    <location>
        <begin position="1540"/>
        <end position="1574"/>
    </location>
</feature>
<dbReference type="Pfam" id="PF10408">
    <property type="entry name" value="Ufd2P_core"/>
    <property type="match status" value="1"/>
</dbReference>
<dbReference type="InterPro" id="IPR045129">
    <property type="entry name" value="RNF123/RKP/RSPRY1"/>
</dbReference>
<evidence type="ECO:0000256" key="5">
    <source>
        <dbReference type="ARBA" id="ARBA00022737"/>
    </source>
</evidence>
<dbReference type="SUPFAM" id="SSF57850">
    <property type="entry name" value="RING/U-box"/>
    <property type="match status" value="1"/>
</dbReference>
<dbReference type="CDD" id="cd12882">
    <property type="entry name" value="SPRY_RNF123"/>
    <property type="match status" value="1"/>
</dbReference>
<keyword evidence="7" id="KW-0833">Ubl conjugation pathway</keyword>
<dbReference type="Pfam" id="PF00622">
    <property type="entry name" value="SPRY"/>
    <property type="match status" value="1"/>
</dbReference>